<protein>
    <submittedName>
        <fullName evidence="1">Uncharacterized protein</fullName>
    </submittedName>
</protein>
<dbReference type="AlphaFoldDB" id="A0AAV0YBP9"/>
<comment type="caution">
    <text evidence="1">The sequence shown here is derived from an EMBL/GenBank/DDBJ whole genome shotgun (WGS) entry which is preliminary data.</text>
</comment>
<sequence>MFCALQSTRSISSYAVQTFCMRFVISITDVLILTIKSSGSTSSTIRSESGLFGSENLTGKLVRGFGAGRFDWFPPRSSPSVTMDASSLSDVPLINNLTIPSKCANNWYASTVAMSSRRRCVQQRWKYRHDAVAWSLTYTNVYPTDYYYYAAAAQTFGFAHTVNACVCVSVVRFSDTIDTAATAARVL</sequence>
<keyword evidence="2" id="KW-1185">Reference proteome</keyword>
<name>A0AAV0YBP9_9HEMI</name>
<reference evidence="1 2" key="1">
    <citation type="submission" date="2023-01" db="EMBL/GenBank/DDBJ databases">
        <authorList>
            <person name="Whitehead M."/>
        </authorList>
    </citation>
    <scope>NUCLEOTIDE SEQUENCE [LARGE SCALE GENOMIC DNA]</scope>
</reference>
<accession>A0AAV0YBP9</accession>
<evidence type="ECO:0000313" key="1">
    <source>
        <dbReference type="EMBL" id="CAI6376896.1"/>
    </source>
</evidence>
<dbReference type="EMBL" id="CARXXK010001584">
    <property type="protein sequence ID" value="CAI6376896.1"/>
    <property type="molecule type" value="Genomic_DNA"/>
</dbReference>
<gene>
    <name evidence="1" type="ORF">MEUPH1_LOCUS30223</name>
</gene>
<organism evidence="1 2">
    <name type="scientific">Macrosiphum euphorbiae</name>
    <name type="common">potato aphid</name>
    <dbReference type="NCBI Taxonomy" id="13131"/>
    <lineage>
        <taxon>Eukaryota</taxon>
        <taxon>Metazoa</taxon>
        <taxon>Ecdysozoa</taxon>
        <taxon>Arthropoda</taxon>
        <taxon>Hexapoda</taxon>
        <taxon>Insecta</taxon>
        <taxon>Pterygota</taxon>
        <taxon>Neoptera</taxon>
        <taxon>Paraneoptera</taxon>
        <taxon>Hemiptera</taxon>
        <taxon>Sternorrhyncha</taxon>
        <taxon>Aphidomorpha</taxon>
        <taxon>Aphidoidea</taxon>
        <taxon>Aphididae</taxon>
        <taxon>Macrosiphini</taxon>
        <taxon>Macrosiphum</taxon>
    </lineage>
</organism>
<proteinExistence type="predicted"/>
<evidence type="ECO:0000313" key="2">
    <source>
        <dbReference type="Proteomes" id="UP001160148"/>
    </source>
</evidence>
<dbReference type="Proteomes" id="UP001160148">
    <property type="component" value="Unassembled WGS sequence"/>
</dbReference>